<accession>A0A2P5SYV1</accession>
<feature type="domain" description="ABC-type transport auxiliary lipoprotein component" evidence="1">
    <location>
        <begin position="56"/>
        <end position="197"/>
    </location>
</feature>
<evidence type="ECO:0000259" key="1">
    <source>
        <dbReference type="Pfam" id="PF03886"/>
    </source>
</evidence>
<dbReference type="PROSITE" id="PS51257">
    <property type="entry name" value="PROKAR_LIPOPROTEIN"/>
    <property type="match status" value="1"/>
</dbReference>
<dbReference type="NCBIfam" id="NF033620">
    <property type="entry name" value="pqiC"/>
    <property type="match status" value="1"/>
</dbReference>
<dbReference type="EMBL" id="PDKS01000001">
    <property type="protein sequence ID" value="PPI87527.1"/>
    <property type="molecule type" value="Genomic_DNA"/>
</dbReference>
<organism evidence="2 3">
    <name type="scientific">Candidatus Pantoea edessiphila</name>
    <dbReference type="NCBI Taxonomy" id="2044610"/>
    <lineage>
        <taxon>Bacteria</taxon>
        <taxon>Pseudomonadati</taxon>
        <taxon>Pseudomonadota</taxon>
        <taxon>Gammaproteobacteria</taxon>
        <taxon>Enterobacterales</taxon>
        <taxon>Erwiniaceae</taxon>
        <taxon>Pantoea</taxon>
    </lineage>
</organism>
<evidence type="ECO:0000313" key="2">
    <source>
        <dbReference type="EMBL" id="PPI87527.1"/>
    </source>
</evidence>
<dbReference type="InterPro" id="IPR005586">
    <property type="entry name" value="ABC_trans_aux"/>
</dbReference>
<dbReference type="AlphaFoldDB" id="A0A2P5SYV1"/>
<reference evidence="2 3" key="1">
    <citation type="journal article" date="2018" name="Genome Biol. Evol.">
        <title>Cladogenesis and Genomic Streamlining in Extracellular Endosymbionts of Tropical Stink Bugs.</title>
        <authorList>
            <person name="Otero-Bravo A."/>
            <person name="Goffredi S."/>
            <person name="Sabree Z.L."/>
        </authorList>
    </citation>
    <scope>NUCLEOTIDE SEQUENCE [LARGE SCALE GENOMIC DNA]</scope>
    <source>
        <strain evidence="2 3">SoET</strain>
    </source>
</reference>
<comment type="caution">
    <text evidence="2">The sequence shown here is derived from an EMBL/GenBank/DDBJ whole genome shotgun (WGS) entry which is preliminary data.</text>
</comment>
<evidence type="ECO:0000313" key="3">
    <source>
        <dbReference type="Proteomes" id="UP000296034"/>
    </source>
</evidence>
<gene>
    <name evidence="2" type="ORF">CRV11_01185</name>
</gene>
<name>A0A2P5SYV1_9GAMM</name>
<dbReference type="Pfam" id="PF03886">
    <property type="entry name" value="ABC_trans_aux"/>
    <property type="match status" value="1"/>
</dbReference>
<sequence length="209" mass="24211">MFTRTRSSTKKGTKVKKEAIILVIALLTACSGSSKKTYYHLPLETNHIHTISNKYHNNQPVLWIQQILLPDHLAGNGLVYQTNDVEYVITNHNLWINPLVQQLKQTMISNLSDNLPEWFISADIPMIKDKISKLNIIMKKFQGRYDGKVIISGEWLLEHGKYFIKRDFSFIIPQKKDGYDELVYTLSLGWHKVSDQISKEIINLNPMKQ</sequence>
<dbReference type="SUPFAM" id="SSF159594">
    <property type="entry name" value="XCC0632-like"/>
    <property type="match status" value="1"/>
</dbReference>
<dbReference type="InterPro" id="IPR049736">
    <property type="entry name" value="PqiC"/>
</dbReference>
<protein>
    <recommendedName>
        <fullName evidence="1">ABC-type transport auxiliary lipoprotein component domain-containing protein</fullName>
    </recommendedName>
</protein>
<proteinExistence type="predicted"/>
<dbReference type="Gene3D" id="3.40.50.10610">
    <property type="entry name" value="ABC-type transport auxiliary lipoprotein component"/>
    <property type="match status" value="1"/>
</dbReference>
<dbReference type="Proteomes" id="UP000296034">
    <property type="component" value="Unassembled WGS sequence"/>
</dbReference>